<comment type="caution">
    <text evidence="3">The sequence shown here is derived from an EMBL/GenBank/DDBJ whole genome shotgun (WGS) entry which is preliminary data.</text>
</comment>
<reference evidence="3 4" key="1">
    <citation type="journal article" date="2015" name="Nature">
        <title>rRNA introns, odd ribosomes, and small enigmatic genomes across a large radiation of phyla.</title>
        <authorList>
            <person name="Brown C.T."/>
            <person name="Hug L.A."/>
            <person name="Thomas B.C."/>
            <person name="Sharon I."/>
            <person name="Castelle C.J."/>
            <person name="Singh A."/>
            <person name="Wilkins M.J."/>
            <person name="Williams K.H."/>
            <person name="Banfield J.F."/>
        </authorList>
    </citation>
    <scope>NUCLEOTIDE SEQUENCE [LARGE SCALE GENOMIC DNA]</scope>
</reference>
<accession>A0A0G0BSK8</accession>
<feature type="chain" id="PRO_5002531531" description="DUF11 domain-containing protein" evidence="2">
    <location>
        <begin position="27"/>
        <end position="897"/>
    </location>
</feature>
<evidence type="ECO:0000256" key="2">
    <source>
        <dbReference type="SAM" id="SignalP"/>
    </source>
</evidence>
<protein>
    <recommendedName>
        <fullName evidence="5">DUF11 domain-containing protein</fullName>
    </recommendedName>
</protein>
<evidence type="ECO:0000313" key="3">
    <source>
        <dbReference type="EMBL" id="KKP66626.1"/>
    </source>
</evidence>
<sequence length="897" mass="97185">MKKYMKKIIVGIFGFALLFVAQSAFAGTWNGVSGDCPDINIANYTTNNGYGSPCWNGTNISAKAGDIINVKVYYHNTSNTTNTNTRIKVFAPTGSSMNHSFSAQILSNQGNLYTQNVSVNLSSSQTLSLLSAKWYPNQTQVEASLPNGQSSSAVLSSSGLNIGDIAPGWNTQGSINVAFKVSDTIIPETCKDPSATNYGGTLPCTYPAQLCKDPSASNYNGALPCTYPAQLCKDPNATNYNGSLPCVYPQPTVCLIKGFSASPSTITVGDSSVLNWSTSGCNLVSISPTIGTVNEVDYETVKPSETTIYTLAARSQTGIYQYLTRTVVVNQLQLCKDTSATNYGKSLPCNYPVQLCKDPSASNYNNPIPCTYPAQLCKDPNATNYNGSLPCAYPVLLCQDPSAINYRGPLPCNYPSRICLDPSASNYRGLLPCTYPIRLCQDPNASNYRGGLPCEYPVRVCTDPGASNYRGSLPCEYPVRICQDPGASNYRGSLPCYYPQPTRLYCQDTGASNYRGLLPCEYPVRLCQDPSASNYRGSLPCYYPPTQQLCQDPTATNYKGALPCNYVIYVNKNVVTTVATNISKNEAQVNGYITSSSYYNANTYFEYGTTINLGSRTTSKNTIGNSNMSDYLRGLSPNTLYYFRAVGEGPDGISKGSIEIFRTLKEVTVQPIIIQGTTVIGRESPVLLNITNRYQVIGEGDLIDYVVTYKNIGKTRLVKPMVQVILPTNVTLVNSSRGTYAVDTHTLSAQVEDLNAGEEGVIYLQGQVDSIPLNNSQIPTTAILIYTNTNGSQENVMAYVINVPRLGGLVSTIDNSVLGSAAFFGGLFSIGLVGWLLIILLILLIILIARSYRKTSSESKTVIHTTTPRLSSRGGAIVLVYTYENQDINIRKVRSNS</sequence>
<proteinExistence type="predicted"/>
<keyword evidence="1" id="KW-0472">Membrane</keyword>
<keyword evidence="1" id="KW-1133">Transmembrane helix</keyword>
<organism evidence="3 4">
    <name type="scientific">Candidatus Nomurabacteria bacterium GW2011_GWE1_35_16</name>
    <dbReference type="NCBI Taxonomy" id="1618761"/>
    <lineage>
        <taxon>Bacteria</taxon>
        <taxon>Candidatus Nomuraibacteriota</taxon>
    </lineage>
</organism>
<evidence type="ECO:0000256" key="1">
    <source>
        <dbReference type="SAM" id="Phobius"/>
    </source>
</evidence>
<name>A0A0G0BSK8_9BACT</name>
<feature type="transmembrane region" description="Helical" evidence="1">
    <location>
        <begin position="821"/>
        <end position="849"/>
    </location>
</feature>
<feature type="signal peptide" evidence="2">
    <location>
        <begin position="1"/>
        <end position="26"/>
    </location>
</feature>
<gene>
    <name evidence="3" type="ORF">UR64_C0004G0007</name>
</gene>
<evidence type="ECO:0008006" key="5">
    <source>
        <dbReference type="Google" id="ProtNLM"/>
    </source>
</evidence>
<keyword evidence="1" id="KW-0812">Transmembrane</keyword>
<dbReference type="EMBL" id="LBPY01000004">
    <property type="protein sequence ID" value="KKP66626.1"/>
    <property type="molecule type" value="Genomic_DNA"/>
</dbReference>
<dbReference type="PATRIC" id="fig|1618761.3.peg.235"/>
<dbReference type="Proteomes" id="UP000034952">
    <property type="component" value="Unassembled WGS sequence"/>
</dbReference>
<keyword evidence="2" id="KW-0732">Signal</keyword>
<dbReference type="AlphaFoldDB" id="A0A0G0BSK8"/>
<evidence type="ECO:0000313" key="4">
    <source>
        <dbReference type="Proteomes" id="UP000034952"/>
    </source>
</evidence>